<sequence>MSLEGYYSSPINAAIEDLVQRLGVVVVASAGNHNADACTVSPASANSAIAVGAINVDGSRWYRSNWGPCMDLFAPGVNVVSAVPWTDSSEAPKTGTSMAAPFVTGVAALYLENHQGASPADAAQRLLRSSMMGAVTDDTSGMATFTPTPRSSGWGPIDISSTPNRLLQSVLTIPARLLPSVITVAATSGAPGPSASAAAGRDITVSLLLQPSGQVNVTASVPNAWTGQPLATIFPSALTFTAENYNREQRLLLQPNAAAAQGAYYVQLAMRSSDPRFDFAVQVVKVDDAREQVGETAAVPRVIRSLPFNDSGATISFRHDYNTSAGNPKDTAPDVVYAYTPAFAMTVTASTCGSTYDTVLLLGQAPLRLAETLANDDDPACGSASRIDTDLQPGRTYYVVVSGFNGAAGDFALSVRCTSCDGAGGGSGGGGGLPAASRR</sequence>
<dbReference type="Pfam" id="PF00082">
    <property type="entry name" value="Peptidase_S8"/>
    <property type="match status" value="1"/>
</dbReference>
<dbReference type="EMBL" id="BRXU01000002">
    <property type="protein sequence ID" value="GLC49385.1"/>
    <property type="molecule type" value="Genomic_DNA"/>
</dbReference>
<accession>A0A9W6BCT0</accession>
<dbReference type="GO" id="GO:0005615">
    <property type="term" value="C:extracellular space"/>
    <property type="evidence" value="ECO:0007669"/>
    <property type="project" value="TreeGrafter"/>
</dbReference>
<gene>
    <name evidence="7" type="primary">PLEST006512</name>
    <name evidence="7" type="ORF">PLESTB_000213700</name>
</gene>
<dbReference type="PANTHER" id="PTHR43806">
    <property type="entry name" value="PEPTIDASE S8"/>
    <property type="match status" value="1"/>
</dbReference>
<reference evidence="7 8" key="1">
    <citation type="journal article" date="2023" name="Commun. Biol.">
        <title>Reorganization of the ancestral sex-determining regions during the evolution of trioecy in Pleodorina starrii.</title>
        <authorList>
            <person name="Takahashi K."/>
            <person name="Suzuki S."/>
            <person name="Kawai-Toyooka H."/>
            <person name="Yamamoto K."/>
            <person name="Hamaji T."/>
            <person name="Ootsuki R."/>
            <person name="Yamaguchi H."/>
            <person name="Kawachi M."/>
            <person name="Higashiyama T."/>
            <person name="Nozaki H."/>
        </authorList>
    </citation>
    <scope>NUCLEOTIDE SEQUENCE [LARGE SCALE GENOMIC DNA]</scope>
    <source>
        <strain evidence="7 8">NIES-4479</strain>
    </source>
</reference>
<dbReference type="GO" id="GO:0004252">
    <property type="term" value="F:serine-type endopeptidase activity"/>
    <property type="evidence" value="ECO:0007669"/>
    <property type="project" value="InterPro"/>
</dbReference>
<protein>
    <recommendedName>
        <fullName evidence="6">Peptidase S8/S53 domain-containing protein</fullName>
    </recommendedName>
</protein>
<dbReference type="AlphaFoldDB" id="A0A9W6BCT0"/>
<comment type="similarity">
    <text evidence="1 5">Belongs to the peptidase S8 family.</text>
</comment>
<dbReference type="InterPro" id="IPR036852">
    <property type="entry name" value="Peptidase_S8/S53_dom_sf"/>
</dbReference>
<dbReference type="SUPFAM" id="SSF52743">
    <property type="entry name" value="Subtilisin-like"/>
    <property type="match status" value="1"/>
</dbReference>
<dbReference type="PANTHER" id="PTHR43806:SF11">
    <property type="entry name" value="CEREVISIN-RELATED"/>
    <property type="match status" value="1"/>
</dbReference>
<dbReference type="Proteomes" id="UP001165080">
    <property type="component" value="Unassembled WGS sequence"/>
</dbReference>
<dbReference type="PROSITE" id="PS51892">
    <property type="entry name" value="SUBTILASE"/>
    <property type="match status" value="1"/>
</dbReference>
<proteinExistence type="inferred from homology"/>
<keyword evidence="2" id="KW-0645">Protease</keyword>
<dbReference type="OrthoDB" id="539601at2759"/>
<keyword evidence="4" id="KW-0720">Serine protease</keyword>
<evidence type="ECO:0000256" key="5">
    <source>
        <dbReference type="PROSITE-ProRule" id="PRU01240"/>
    </source>
</evidence>
<feature type="domain" description="Peptidase S8/S53" evidence="6">
    <location>
        <begin position="13"/>
        <end position="138"/>
    </location>
</feature>
<dbReference type="InterPro" id="IPR000209">
    <property type="entry name" value="Peptidase_S8/S53_dom"/>
</dbReference>
<evidence type="ECO:0000256" key="1">
    <source>
        <dbReference type="ARBA" id="ARBA00011073"/>
    </source>
</evidence>
<comment type="caution">
    <text evidence="7">The sequence shown here is derived from an EMBL/GenBank/DDBJ whole genome shotgun (WGS) entry which is preliminary data.</text>
</comment>
<evidence type="ECO:0000256" key="2">
    <source>
        <dbReference type="ARBA" id="ARBA00022670"/>
    </source>
</evidence>
<dbReference type="GO" id="GO:0006508">
    <property type="term" value="P:proteolysis"/>
    <property type="evidence" value="ECO:0007669"/>
    <property type="project" value="UniProtKB-KW"/>
</dbReference>
<dbReference type="InterPro" id="IPR050131">
    <property type="entry name" value="Peptidase_S8_subtilisin-like"/>
</dbReference>
<dbReference type="Gene3D" id="3.40.50.200">
    <property type="entry name" value="Peptidase S8/S53 domain"/>
    <property type="match status" value="1"/>
</dbReference>
<evidence type="ECO:0000313" key="8">
    <source>
        <dbReference type="Proteomes" id="UP001165080"/>
    </source>
</evidence>
<keyword evidence="3" id="KW-0378">Hydrolase</keyword>
<evidence type="ECO:0000256" key="3">
    <source>
        <dbReference type="ARBA" id="ARBA00022801"/>
    </source>
</evidence>
<evidence type="ECO:0000256" key="4">
    <source>
        <dbReference type="ARBA" id="ARBA00022825"/>
    </source>
</evidence>
<name>A0A9W6BCT0_9CHLO</name>
<evidence type="ECO:0000313" key="7">
    <source>
        <dbReference type="EMBL" id="GLC49385.1"/>
    </source>
</evidence>
<keyword evidence="8" id="KW-1185">Reference proteome</keyword>
<dbReference type="PROSITE" id="PS00138">
    <property type="entry name" value="SUBTILASE_SER"/>
    <property type="match status" value="1"/>
</dbReference>
<organism evidence="7 8">
    <name type="scientific">Pleodorina starrii</name>
    <dbReference type="NCBI Taxonomy" id="330485"/>
    <lineage>
        <taxon>Eukaryota</taxon>
        <taxon>Viridiplantae</taxon>
        <taxon>Chlorophyta</taxon>
        <taxon>core chlorophytes</taxon>
        <taxon>Chlorophyceae</taxon>
        <taxon>CS clade</taxon>
        <taxon>Chlamydomonadales</taxon>
        <taxon>Volvocaceae</taxon>
        <taxon>Pleodorina</taxon>
    </lineage>
</organism>
<dbReference type="InterPro" id="IPR023828">
    <property type="entry name" value="Peptidase_S8_Ser-AS"/>
</dbReference>
<comment type="caution">
    <text evidence="5">Lacks conserved residue(s) required for the propagation of feature annotation.</text>
</comment>
<evidence type="ECO:0000259" key="6">
    <source>
        <dbReference type="Pfam" id="PF00082"/>
    </source>
</evidence>